<feature type="chain" id="PRO_5046972982" description="Secreted protein" evidence="1">
    <location>
        <begin position="19"/>
        <end position="163"/>
    </location>
</feature>
<accession>A0ABR5NKV8</accession>
<dbReference type="Proteomes" id="UP000050902">
    <property type="component" value="Unassembled WGS sequence"/>
</dbReference>
<gene>
    <name evidence="2" type="ORF">ABB22_08575</name>
</gene>
<dbReference type="PROSITE" id="PS51257">
    <property type="entry name" value="PROKAR_LIPOPROTEIN"/>
    <property type="match status" value="1"/>
</dbReference>
<evidence type="ECO:0008006" key="4">
    <source>
        <dbReference type="Google" id="ProtNLM"/>
    </source>
</evidence>
<protein>
    <recommendedName>
        <fullName evidence="4">Secreted protein</fullName>
    </recommendedName>
</protein>
<evidence type="ECO:0000313" key="2">
    <source>
        <dbReference type="EMBL" id="KRG57723.1"/>
    </source>
</evidence>
<organism evidence="2 3">
    <name type="scientific">Stenotrophomonas nitritireducens</name>
    <dbReference type="NCBI Taxonomy" id="83617"/>
    <lineage>
        <taxon>Bacteria</taxon>
        <taxon>Pseudomonadati</taxon>
        <taxon>Pseudomonadota</taxon>
        <taxon>Gammaproteobacteria</taxon>
        <taxon>Lysobacterales</taxon>
        <taxon>Lysobacteraceae</taxon>
        <taxon>Stenotrophomonas</taxon>
    </lineage>
</organism>
<reference evidence="2 3" key="1">
    <citation type="submission" date="2015-05" db="EMBL/GenBank/DDBJ databases">
        <title>Genome sequencing and analysis of members of genus Stenotrophomonas.</title>
        <authorList>
            <person name="Patil P.P."/>
            <person name="Midha S."/>
            <person name="Patil P.B."/>
        </authorList>
    </citation>
    <scope>NUCLEOTIDE SEQUENCE [LARGE SCALE GENOMIC DNA]</scope>
    <source>
        <strain evidence="2 3">DSM 12575</strain>
    </source>
</reference>
<proteinExistence type="predicted"/>
<sequence>MRKHHALALLAAGALALAACTPANTRSGSVPTAIKAGQSWVVTRPIVAAQVLDTCSRDSPARHADGVSGYWAPSRAQIDALESRLQQLQPTIAEPARSGRQYVGFIAQGRQLIYINAFTLPDHDKTNPAREAVRACDGGAAFWGAVYDPQAGTFSDIATNGGF</sequence>
<feature type="signal peptide" evidence="1">
    <location>
        <begin position="1"/>
        <end position="18"/>
    </location>
</feature>
<comment type="caution">
    <text evidence="2">The sequence shown here is derived from an EMBL/GenBank/DDBJ whole genome shotgun (WGS) entry which is preliminary data.</text>
</comment>
<evidence type="ECO:0000256" key="1">
    <source>
        <dbReference type="SAM" id="SignalP"/>
    </source>
</evidence>
<keyword evidence="3" id="KW-1185">Reference proteome</keyword>
<dbReference type="RefSeq" id="WP_055764910.1">
    <property type="nucleotide sequence ID" value="NZ_JAFKME010000005.1"/>
</dbReference>
<evidence type="ECO:0000313" key="3">
    <source>
        <dbReference type="Proteomes" id="UP000050902"/>
    </source>
</evidence>
<dbReference type="EMBL" id="LDJG01000011">
    <property type="protein sequence ID" value="KRG57723.1"/>
    <property type="molecule type" value="Genomic_DNA"/>
</dbReference>
<name>A0ABR5NKV8_9GAMM</name>
<keyword evidence="1" id="KW-0732">Signal</keyword>